<evidence type="ECO:0000313" key="1">
    <source>
        <dbReference type="EMBL" id="NYR14489.1"/>
    </source>
</evidence>
<comment type="caution">
    <text evidence="1">The sequence shown here is derived from an EMBL/GenBank/DDBJ whole genome shotgun (WGS) entry which is preliminary data.</text>
</comment>
<dbReference type="GeneID" id="5054233"/>
<dbReference type="PANTHER" id="PTHR38031:SF1">
    <property type="entry name" value="SULFUR CARRIER PROTEIN CYSO"/>
    <property type="match status" value="1"/>
</dbReference>
<reference evidence="1 2" key="1">
    <citation type="journal article" date="2020" name="Nat. Commun.">
        <title>The structures of two archaeal type IV pili illuminate evolutionary relationships.</title>
        <authorList>
            <person name="Wang F."/>
            <person name="Baquero D.P."/>
            <person name="Su Z."/>
            <person name="Beltran L.C."/>
            <person name="Prangishvili D."/>
            <person name="Krupovic M."/>
            <person name="Egelman E.H."/>
        </authorList>
    </citation>
    <scope>NUCLEOTIDE SEQUENCE [LARGE SCALE GENOMIC DNA]</scope>
    <source>
        <strain evidence="1 2">2GA</strain>
    </source>
</reference>
<gene>
    <name evidence="1" type="ORF">HC235_00575</name>
</gene>
<evidence type="ECO:0000313" key="2">
    <source>
        <dbReference type="Proteomes" id="UP000554766"/>
    </source>
</evidence>
<dbReference type="Gene3D" id="3.10.20.30">
    <property type="match status" value="1"/>
</dbReference>
<protein>
    <submittedName>
        <fullName evidence="1">MoaD/ThiS family protein</fullName>
    </submittedName>
</protein>
<dbReference type="InterPro" id="IPR010038">
    <property type="entry name" value="MoaD_arc-typ"/>
</dbReference>
<dbReference type="InterPro" id="IPR012675">
    <property type="entry name" value="Beta-grasp_dom_sf"/>
</dbReference>
<organism evidence="1 2">
    <name type="scientific">Pyrobaculum arsenaticum</name>
    <dbReference type="NCBI Taxonomy" id="121277"/>
    <lineage>
        <taxon>Archaea</taxon>
        <taxon>Thermoproteota</taxon>
        <taxon>Thermoprotei</taxon>
        <taxon>Thermoproteales</taxon>
        <taxon>Thermoproteaceae</taxon>
        <taxon>Pyrobaculum</taxon>
    </lineage>
</organism>
<keyword evidence="2" id="KW-1185">Reference proteome</keyword>
<dbReference type="RefSeq" id="WP_011900490.1">
    <property type="nucleotide sequence ID" value="NZ_JAAVJF010000001.1"/>
</dbReference>
<dbReference type="InterPro" id="IPR052045">
    <property type="entry name" value="Sulfur_Carrier/Prot_Modifier"/>
</dbReference>
<dbReference type="Proteomes" id="UP000554766">
    <property type="component" value="Unassembled WGS sequence"/>
</dbReference>
<dbReference type="SUPFAM" id="SSF54285">
    <property type="entry name" value="MoaD/ThiS"/>
    <property type="match status" value="1"/>
</dbReference>
<sequence>MVKIVVKIFGPKYFGFDQYDVITLQLDIGGTATVGNVIDELERRYPGLRQKLLKGEEIIPMHDIWVNGRSITFLQGLKTPLREGDVLQIIPPFGG</sequence>
<dbReference type="OMA" id="HDIWVNG"/>
<dbReference type="EMBL" id="JAAVJF010000001">
    <property type="protein sequence ID" value="NYR14489.1"/>
    <property type="molecule type" value="Genomic_DNA"/>
</dbReference>
<accession>A0A7L4P5L8</accession>
<dbReference type="PANTHER" id="PTHR38031">
    <property type="entry name" value="SULFUR CARRIER PROTEIN SLR0821-RELATED"/>
    <property type="match status" value="1"/>
</dbReference>
<dbReference type="InterPro" id="IPR003749">
    <property type="entry name" value="ThiS/MoaD-like"/>
</dbReference>
<proteinExistence type="predicted"/>
<dbReference type="NCBIfam" id="TIGR01687">
    <property type="entry name" value="moaD_arch"/>
    <property type="match status" value="1"/>
</dbReference>
<dbReference type="AlphaFoldDB" id="A0A7L4P5L8"/>
<dbReference type="Pfam" id="PF02597">
    <property type="entry name" value="ThiS"/>
    <property type="match status" value="1"/>
</dbReference>
<name>A0A7L4P5L8_9CREN</name>
<dbReference type="InterPro" id="IPR016155">
    <property type="entry name" value="Mopterin_synth/thiamin_S_b"/>
</dbReference>